<dbReference type="Proteomes" id="UP000293852">
    <property type="component" value="Unassembled WGS sequence"/>
</dbReference>
<dbReference type="GO" id="GO:0016020">
    <property type="term" value="C:membrane"/>
    <property type="evidence" value="ECO:0007669"/>
    <property type="project" value="UniProtKB-SubCell"/>
</dbReference>
<evidence type="ECO:0000313" key="14">
    <source>
        <dbReference type="Proteomes" id="UP000293852"/>
    </source>
</evidence>
<keyword evidence="14" id="KW-1185">Reference proteome</keyword>
<evidence type="ECO:0000256" key="5">
    <source>
        <dbReference type="ARBA" id="ARBA00022989"/>
    </source>
</evidence>
<keyword evidence="8" id="KW-1015">Disulfide bond</keyword>
<feature type="transmembrane region" description="Helical" evidence="11">
    <location>
        <begin position="34"/>
        <end position="53"/>
    </location>
</feature>
<dbReference type="InterPro" id="IPR038354">
    <property type="entry name" value="VKOR_sf"/>
</dbReference>
<evidence type="ECO:0000256" key="9">
    <source>
        <dbReference type="ARBA" id="ARBA00023284"/>
    </source>
</evidence>
<name>A0A4V2EXK9_9MICO</name>
<dbReference type="InterPro" id="IPR012932">
    <property type="entry name" value="VKOR"/>
</dbReference>
<feature type="transmembrane region" description="Helical" evidence="11">
    <location>
        <begin position="91"/>
        <end position="114"/>
    </location>
</feature>
<reference evidence="13 14" key="1">
    <citation type="submission" date="2019-02" db="EMBL/GenBank/DDBJ databases">
        <title>Sequencing the genomes of 1000 actinobacteria strains.</title>
        <authorList>
            <person name="Klenk H.-P."/>
        </authorList>
    </citation>
    <scope>NUCLEOTIDE SEQUENCE [LARGE SCALE GENOMIC DNA]</scope>
    <source>
        <strain evidence="13 14">DSM 16932</strain>
    </source>
</reference>
<comment type="caution">
    <text evidence="13">The sequence shown here is derived from an EMBL/GenBank/DDBJ whole genome shotgun (WGS) entry which is preliminary data.</text>
</comment>
<evidence type="ECO:0000256" key="1">
    <source>
        <dbReference type="ARBA" id="ARBA00004141"/>
    </source>
</evidence>
<feature type="domain" description="Vitamin K epoxide reductase" evidence="12">
    <location>
        <begin position="32"/>
        <end position="173"/>
    </location>
</feature>
<evidence type="ECO:0000256" key="3">
    <source>
        <dbReference type="ARBA" id="ARBA00022692"/>
    </source>
</evidence>
<dbReference type="AlphaFoldDB" id="A0A4V2EXK9"/>
<proteinExistence type="inferred from homology"/>
<evidence type="ECO:0000259" key="12">
    <source>
        <dbReference type="SMART" id="SM00756"/>
    </source>
</evidence>
<evidence type="ECO:0000313" key="13">
    <source>
        <dbReference type="EMBL" id="RZS59850.1"/>
    </source>
</evidence>
<keyword evidence="4" id="KW-0874">Quinone</keyword>
<evidence type="ECO:0000256" key="7">
    <source>
        <dbReference type="ARBA" id="ARBA00023136"/>
    </source>
</evidence>
<feature type="transmembrane region" description="Helical" evidence="11">
    <location>
        <begin position="196"/>
        <end position="217"/>
    </location>
</feature>
<evidence type="ECO:0000256" key="10">
    <source>
        <dbReference type="SAM" id="MobiDB-lite"/>
    </source>
</evidence>
<gene>
    <name evidence="13" type="ORF">EV386_0086</name>
</gene>
<sequence length="223" mass="24189">MTTAPTTVPDDLTPGDTTPDGDLRPSGFFHSRRWLFGEMLVGALISLFAAFVLSTEAVNLARDPAASLACDFSAIFSCSTVALSWQASLFGFPNAFLGLAAEPVVITVAVLGLAGTRFPKWFMIAAQTIYLFGFVFAYWLFFEAVFTIHALCVWCLTVQLATTVVFFSMLHLNILENNLHWPPRVQRVAMSVVRSGGLGFLLAAWLIATVAIVLLKYGGSLLG</sequence>
<dbReference type="EMBL" id="SGWX01000001">
    <property type="protein sequence ID" value="RZS59850.1"/>
    <property type="molecule type" value="Genomic_DNA"/>
</dbReference>
<evidence type="ECO:0000256" key="4">
    <source>
        <dbReference type="ARBA" id="ARBA00022719"/>
    </source>
</evidence>
<dbReference type="GO" id="GO:0016491">
    <property type="term" value="F:oxidoreductase activity"/>
    <property type="evidence" value="ECO:0007669"/>
    <property type="project" value="UniProtKB-KW"/>
</dbReference>
<keyword evidence="5 11" id="KW-1133">Transmembrane helix</keyword>
<dbReference type="Pfam" id="PF07884">
    <property type="entry name" value="VKOR"/>
    <property type="match status" value="1"/>
</dbReference>
<evidence type="ECO:0000256" key="6">
    <source>
        <dbReference type="ARBA" id="ARBA00023002"/>
    </source>
</evidence>
<accession>A0A4V2EXK9</accession>
<dbReference type="SMART" id="SM00756">
    <property type="entry name" value="VKc"/>
    <property type="match status" value="1"/>
</dbReference>
<keyword evidence="3 11" id="KW-0812">Transmembrane</keyword>
<feature type="transmembrane region" description="Helical" evidence="11">
    <location>
        <begin position="121"/>
        <end position="142"/>
    </location>
</feature>
<organism evidence="13 14">
    <name type="scientific">Xylanimonas ulmi</name>
    <dbReference type="NCBI Taxonomy" id="228973"/>
    <lineage>
        <taxon>Bacteria</taxon>
        <taxon>Bacillati</taxon>
        <taxon>Actinomycetota</taxon>
        <taxon>Actinomycetes</taxon>
        <taxon>Micrococcales</taxon>
        <taxon>Promicromonosporaceae</taxon>
        <taxon>Xylanimonas</taxon>
    </lineage>
</organism>
<comment type="subcellular location">
    <subcellularLocation>
        <location evidence="1">Membrane</location>
        <topology evidence="1">Multi-pass membrane protein</topology>
    </subcellularLocation>
</comment>
<evidence type="ECO:0000256" key="8">
    <source>
        <dbReference type="ARBA" id="ARBA00023157"/>
    </source>
</evidence>
<dbReference type="Gene3D" id="1.20.1440.130">
    <property type="entry name" value="VKOR domain"/>
    <property type="match status" value="1"/>
</dbReference>
<feature type="compositionally biased region" description="Low complexity" evidence="10">
    <location>
        <begin position="1"/>
        <end position="20"/>
    </location>
</feature>
<evidence type="ECO:0000256" key="11">
    <source>
        <dbReference type="SAM" id="Phobius"/>
    </source>
</evidence>
<feature type="transmembrane region" description="Helical" evidence="11">
    <location>
        <begin position="148"/>
        <end position="175"/>
    </location>
</feature>
<dbReference type="InterPro" id="IPR041714">
    <property type="entry name" value="VKOR_Actinobacteria"/>
</dbReference>
<keyword evidence="7 11" id="KW-0472">Membrane</keyword>
<dbReference type="CDD" id="cd12922">
    <property type="entry name" value="VKOR_5"/>
    <property type="match status" value="1"/>
</dbReference>
<dbReference type="RefSeq" id="WP_242607758.1">
    <property type="nucleotide sequence ID" value="NZ_SGWX01000001.1"/>
</dbReference>
<feature type="region of interest" description="Disordered" evidence="10">
    <location>
        <begin position="1"/>
        <end position="24"/>
    </location>
</feature>
<comment type="similarity">
    <text evidence="2">Belongs to the VKOR family.</text>
</comment>
<keyword evidence="6" id="KW-0560">Oxidoreductase</keyword>
<feature type="transmembrane region" description="Helical" evidence="11">
    <location>
        <begin position="65"/>
        <end position="85"/>
    </location>
</feature>
<evidence type="ECO:0000256" key="2">
    <source>
        <dbReference type="ARBA" id="ARBA00006214"/>
    </source>
</evidence>
<protein>
    <submittedName>
        <fullName evidence="13">Putative membrane protein</fullName>
    </submittedName>
</protein>
<keyword evidence="9" id="KW-0676">Redox-active center</keyword>
<dbReference type="GO" id="GO:0048038">
    <property type="term" value="F:quinone binding"/>
    <property type="evidence" value="ECO:0007669"/>
    <property type="project" value="UniProtKB-KW"/>
</dbReference>